<feature type="region of interest" description="Disordered" evidence="1">
    <location>
        <begin position="1"/>
        <end position="127"/>
    </location>
</feature>
<dbReference type="Proteomes" id="UP000762676">
    <property type="component" value="Unassembled WGS sequence"/>
</dbReference>
<evidence type="ECO:0000313" key="3">
    <source>
        <dbReference type="EMBL" id="GFR64143.1"/>
    </source>
</evidence>
<keyword evidence="2" id="KW-0472">Membrane</keyword>
<comment type="caution">
    <text evidence="3">The sequence shown here is derived from an EMBL/GenBank/DDBJ whole genome shotgun (WGS) entry which is preliminary data.</text>
</comment>
<feature type="compositionally biased region" description="Polar residues" evidence="1">
    <location>
        <begin position="116"/>
        <end position="126"/>
    </location>
</feature>
<feature type="region of interest" description="Disordered" evidence="1">
    <location>
        <begin position="287"/>
        <end position="346"/>
    </location>
</feature>
<dbReference type="EMBL" id="BMAT01000331">
    <property type="protein sequence ID" value="GFR64143.1"/>
    <property type="molecule type" value="Genomic_DNA"/>
</dbReference>
<keyword evidence="2" id="KW-1133">Transmembrane helix</keyword>
<feature type="compositionally biased region" description="Low complexity" evidence="1">
    <location>
        <begin position="621"/>
        <end position="630"/>
    </location>
</feature>
<feature type="transmembrane region" description="Helical" evidence="2">
    <location>
        <begin position="726"/>
        <end position="749"/>
    </location>
</feature>
<reference evidence="3 4" key="1">
    <citation type="journal article" date="2021" name="Elife">
        <title>Chloroplast acquisition without the gene transfer in kleptoplastic sea slugs, Plakobranchus ocellatus.</title>
        <authorList>
            <person name="Maeda T."/>
            <person name="Takahashi S."/>
            <person name="Yoshida T."/>
            <person name="Shimamura S."/>
            <person name="Takaki Y."/>
            <person name="Nagai Y."/>
            <person name="Toyoda A."/>
            <person name="Suzuki Y."/>
            <person name="Arimoto A."/>
            <person name="Ishii H."/>
            <person name="Satoh N."/>
            <person name="Nishiyama T."/>
            <person name="Hasebe M."/>
            <person name="Maruyama T."/>
            <person name="Minagawa J."/>
            <person name="Obokata J."/>
            <person name="Shigenobu S."/>
        </authorList>
    </citation>
    <scope>NUCLEOTIDE SEQUENCE [LARGE SCALE GENOMIC DNA]</scope>
</reference>
<feature type="region of interest" description="Disordered" evidence="1">
    <location>
        <begin position="460"/>
        <end position="528"/>
    </location>
</feature>
<name>A0AAV4EUH2_9GAST</name>
<gene>
    <name evidence="3" type="ORF">ElyMa_000172600</name>
</gene>
<evidence type="ECO:0000256" key="2">
    <source>
        <dbReference type="SAM" id="Phobius"/>
    </source>
</evidence>
<feature type="compositionally biased region" description="Polar residues" evidence="1">
    <location>
        <begin position="330"/>
        <end position="341"/>
    </location>
</feature>
<keyword evidence="2" id="KW-0812">Transmembrane</keyword>
<organism evidence="3 4">
    <name type="scientific">Elysia marginata</name>
    <dbReference type="NCBI Taxonomy" id="1093978"/>
    <lineage>
        <taxon>Eukaryota</taxon>
        <taxon>Metazoa</taxon>
        <taxon>Spiralia</taxon>
        <taxon>Lophotrochozoa</taxon>
        <taxon>Mollusca</taxon>
        <taxon>Gastropoda</taxon>
        <taxon>Heterobranchia</taxon>
        <taxon>Euthyneura</taxon>
        <taxon>Panpulmonata</taxon>
        <taxon>Sacoglossa</taxon>
        <taxon>Placobranchoidea</taxon>
        <taxon>Plakobranchidae</taxon>
        <taxon>Elysia</taxon>
    </lineage>
</organism>
<proteinExistence type="predicted"/>
<feature type="compositionally biased region" description="Basic and acidic residues" evidence="1">
    <location>
        <begin position="297"/>
        <end position="310"/>
    </location>
</feature>
<feature type="compositionally biased region" description="Polar residues" evidence="1">
    <location>
        <begin position="96"/>
        <end position="108"/>
    </location>
</feature>
<feature type="compositionally biased region" description="Polar residues" evidence="1">
    <location>
        <begin position="189"/>
        <end position="200"/>
    </location>
</feature>
<feature type="region of interest" description="Disordered" evidence="1">
    <location>
        <begin position="621"/>
        <end position="640"/>
    </location>
</feature>
<feature type="compositionally biased region" description="Polar residues" evidence="1">
    <location>
        <begin position="32"/>
        <end position="52"/>
    </location>
</feature>
<feature type="compositionally biased region" description="Polar residues" evidence="1">
    <location>
        <begin position="466"/>
        <end position="475"/>
    </location>
</feature>
<evidence type="ECO:0000256" key="1">
    <source>
        <dbReference type="SAM" id="MobiDB-lite"/>
    </source>
</evidence>
<feature type="region of interest" description="Disordered" evidence="1">
    <location>
        <begin position="182"/>
        <end position="215"/>
    </location>
</feature>
<dbReference type="AlphaFoldDB" id="A0AAV4EUH2"/>
<feature type="compositionally biased region" description="Basic and acidic residues" evidence="1">
    <location>
        <begin position="318"/>
        <end position="329"/>
    </location>
</feature>
<keyword evidence="4" id="KW-1185">Reference proteome</keyword>
<protein>
    <submittedName>
        <fullName evidence="3">Uncharacterized protein</fullName>
    </submittedName>
</protein>
<evidence type="ECO:0000313" key="4">
    <source>
        <dbReference type="Proteomes" id="UP000762676"/>
    </source>
</evidence>
<feature type="compositionally biased region" description="Pro residues" evidence="1">
    <location>
        <begin position="515"/>
        <end position="528"/>
    </location>
</feature>
<accession>A0AAV4EUH2</accession>
<sequence length="754" mass="82606">MDPGMPKPGGNDRQVPSNAEDQVNDESKEDLSATSEELTPCSEETSSQSQNPFKVFKVKTSTGLKKLRGNLSPWRKSAVPLSVGGSKAAQTDKADQASSRSANVAQSKSLRHESQLSEQTNTSDGLTETFAVAQEPYCEAQPNCATTKQSNNLTLKAIQPVLAKENLGQTEHLLQYQGSAQSAFKHPQVPTSQTPETTSLYPPAVPPRRSKTQDRQQEVQCLQDIKPTGLINSSLLPPEVLLPQTVHFNPAQSNSSEKVSIARGVTEPSVVYFKKSIEVETGLKIENGGLDYPETNQTREEPYLSKDKLHNKGKNKGVVREERPQKERSPSSVLNNDCQDQQPPPVLSVHQMSTRVEPGVQMRVVDASVFTVQNDVTGGQVTPSSLYPHATLQSMKPDPAKEALKLTSPRRPVPNPAIISQSTALDHPNRPYFENTKTTPHAPGTVAQLNVSALDDIRPDHINGKLCQNQTSPHQTGFAPQRPAPKPPSVRSTIVQYPGPLKGYTDSLPSWDRTQPPPLPPPPPPRTVIPAVPPAVPPRYMYYDDTEPRPYMPTTEPIPHNSGGVSFLSSMREKWRARKTGSTSGGQLRSSAMPGLGGLVSSISWKTSLLSNSVRRQFSSLTTSSGSHDSPGSPVDTKKTNSAWVFQPSKLHSDESVSDKERGRVKDNVSEFLFGEDIYKICLVQMACCCCWPIGLASRILASTVFQDRRRPSEVFIHTMAEYQSWCALLLGISFYLFFFVFTLSLLAVRTGSV</sequence>